<gene>
    <name evidence="1" type="ORF">KIN20_019358</name>
</gene>
<evidence type="ECO:0000313" key="1">
    <source>
        <dbReference type="EMBL" id="KAJ1360396.1"/>
    </source>
</evidence>
<dbReference type="AlphaFoldDB" id="A0AAD5N252"/>
<dbReference type="Proteomes" id="UP001196413">
    <property type="component" value="Unassembled WGS sequence"/>
</dbReference>
<organism evidence="1 2">
    <name type="scientific">Parelaphostrongylus tenuis</name>
    <name type="common">Meningeal worm</name>
    <dbReference type="NCBI Taxonomy" id="148309"/>
    <lineage>
        <taxon>Eukaryota</taxon>
        <taxon>Metazoa</taxon>
        <taxon>Ecdysozoa</taxon>
        <taxon>Nematoda</taxon>
        <taxon>Chromadorea</taxon>
        <taxon>Rhabditida</taxon>
        <taxon>Rhabditina</taxon>
        <taxon>Rhabditomorpha</taxon>
        <taxon>Strongyloidea</taxon>
        <taxon>Metastrongylidae</taxon>
        <taxon>Parelaphostrongylus</taxon>
    </lineage>
</organism>
<name>A0AAD5N252_PARTN</name>
<comment type="caution">
    <text evidence="1">The sequence shown here is derived from an EMBL/GenBank/DDBJ whole genome shotgun (WGS) entry which is preliminary data.</text>
</comment>
<reference evidence="1" key="1">
    <citation type="submission" date="2021-06" db="EMBL/GenBank/DDBJ databases">
        <title>Parelaphostrongylus tenuis whole genome reference sequence.</title>
        <authorList>
            <person name="Garwood T.J."/>
            <person name="Larsen P.A."/>
            <person name="Fountain-Jones N.M."/>
            <person name="Garbe J.R."/>
            <person name="Macchietto M.G."/>
            <person name="Kania S.A."/>
            <person name="Gerhold R.W."/>
            <person name="Richards J.E."/>
            <person name="Wolf T.M."/>
        </authorList>
    </citation>
    <scope>NUCLEOTIDE SEQUENCE</scope>
    <source>
        <strain evidence="1">MNPRO001-30</strain>
        <tissue evidence="1">Meninges</tissue>
    </source>
</reference>
<keyword evidence="2" id="KW-1185">Reference proteome</keyword>
<dbReference type="EMBL" id="JAHQIW010003855">
    <property type="protein sequence ID" value="KAJ1360396.1"/>
    <property type="molecule type" value="Genomic_DNA"/>
</dbReference>
<proteinExistence type="predicted"/>
<feature type="non-terminal residue" evidence="1">
    <location>
        <position position="1"/>
    </location>
</feature>
<accession>A0AAD5N252</accession>
<sequence>RLACTVQDDSWSFRPQQMVIIQPVGYSECANCSVPADSKVHNFAASSSLVSYCWTYFWWTERLVTVWFV</sequence>
<protein>
    <submittedName>
        <fullName evidence="1">Uncharacterized protein</fullName>
    </submittedName>
</protein>
<evidence type="ECO:0000313" key="2">
    <source>
        <dbReference type="Proteomes" id="UP001196413"/>
    </source>
</evidence>